<protein>
    <recommendedName>
        <fullName evidence="1">Large polyvalent protein associated domain-containing protein</fullName>
    </recommendedName>
</protein>
<proteinExistence type="predicted"/>
<feature type="domain" description="Large polyvalent protein associated" evidence="1">
    <location>
        <begin position="229"/>
        <end position="396"/>
    </location>
</feature>
<gene>
    <name evidence="2" type="ORF">LCGC14_1382920</name>
</gene>
<dbReference type="InterPro" id="IPR040561">
    <property type="entry name" value="LPD38"/>
</dbReference>
<evidence type="ECO:0000259" key="1">
    <source>
        <dbReference type="Pfam" id="PF18857"/>
    </source>
</evidence>
<name>A0A0F9K261_9ZZZZ</name>
<sequence length="662" mass="75039">AKSVLRNGVVMSPEFMVRNFIRDAQTAWIQTPARGAGTAGAIRKIPMTAAVEGLVESIKGGKLWDEFVASGAAGSALTQISRRSNQQYMREMFGRKGMSRYLAASHGVAWNARQVYRMVRDQSVGVMHDLQHAGSIFENANRLTTFRAMREEGANFLEAGFGARNVSTDFAVHGAGLQAWRLSTAFLNPAAQGTARIGRAFRERPLLTLARSSALTFSSAALWWYNQQDPDYPEYSANLKSRYWIWRSRKSGIIYRVPKTYVYGDIFGSFLAEAFLDWAFDRDPDIVRRLGVVMSQAFGFTMLPTLMLPALELALNKSLYFNTPIESQSMREQLPKEFRSRAYTSEVSRKLSMALARFAESADTRGLGRIGRFINKLNLSPVQYDHVVRSYFGTLGFDVWNDMPNLIRLGRNVVRKIEGLEPLPFPPNARARNHFFVRGFTIQFPTGSAESIRRFYDRRDVLNDLAMRYSMLQGLADQDPDETSESALRAVRFFENHIEEILTAPLYEQTAGALAVLARQKANATSSEEIDQINRQGLELAQDALRLIGDLTPAEKQLLEQRMRESLFARSENKDLQAARDRIDLMVMRRQLRGVTKPTDGESDMVAAIIRAVPGLTGSQRASLRRYYRRIREGSIVDREFGKTSKPVRRRYLRQQEQKNEP</sequence>
<organism evidence="2">
    <name type="scientific">marine sediment metagenome</name>
    <dbReference type="NCBI Taxonomy" id="412755"/>
    <lineage>
        <taxon>unclassified sequences</taxon>
        <taxon>metagenomes</taxon>
        <taxon>ecological metagenomes</taxon>
    </lineage>
</organism>
<comment type="caution">
    <text evidence="2">The sequence shown here is derived from an EMBL/GenBank/DDBJ whole genome shotgun (WGS) entry which is preliminary data.</text>
</comment>
<reference evidence="2" key="1">
    <citation type="journal article" date="2015" name="Nature">
        <title>Complex archaea that bridge the gap between prokaryotes and eukaryotes.</title>
        <authorList>
            <person name="Spang A."/>
            <person name="Saw J.H."/>
            <person name="Jorgensen S.L."/>
            <person name="Zaremba-Niedzwiedzka K."/>
            <person name="Martijn J."/>
            <person name="Lind A.E."/>
            <person name="van Eijk R."/>
            <person name="Schleper C."/>
            <person name="Guy L."/>
            <person name="Ettema T.J."/>
        </authorList>
    </citation>
    <scope>NUCLEOTIDE SEQUENCE</scope>
</reference>
<dbReference type="EMBL" id="LAZR01008855">
    <property type="protein sequence ID" value="KKM76169.1"/>
    <property type="molecule type" value="Genomic_DNA"/>
</dbReference>
<dbReference type="AlphaFoldDB" id="A0A0F9K261"/>
<accession>A0A0F9K261</accession>
<feature type="non-terminal residue" evidence="2">
    <location>
        <position position="1"/>
    </location>
</feature>
<evidence type="ECO:0000313" key="2">
    <source>
        <dbReference type="EMBL" id="KKM76169.1"/>
    </source>
</evidence>
<dbReference type="Pfam" id="PF18857">
    <property type="entry name" value="LPD38"/>
    <property type="match status" value="1"/>
</dbReference>